<dbReference type="InterPro" id="IPR023230">
    <property type="entry name" value="Glyco_hydro_2_CS"/>
</dbReference>
<dbReference type="InterPro" id="IPR036156">
    <property type="entry name" value="Beta-gal/glucu_dom_sf"/>
</dbReference>
<dbReference type="InterPro" id="IPR008979">
    <property type="entry name" value="Galactose-bd-like_sf"/>
</dbReference>
<dbReference type="InterPro" id="IPR006101">
    <property type="entry name" value="Glyco_hydro_2"/>
</dbReference>
<gene>
    <name evidence="6" type="ORF">N7548_05165</name>
</gene>
<reference evidence="6" key="1">
    <citation type="submission" date="2022-09" db="EMBL/GenBank/DDBJ databases">
        <title>Novel Mycoplasma species identified in domestic and wild animals.</title>
        <authorList>
            <person name="Volokhov D.V."/>
            <person name="Furtak V.A."/>
            <person name="Zagorodnyaya T.A."/>
        </authorList>
    </citation>
    <scope>NUCLEOTIDE SEQUENCE</scope>
    <source>
        <strain evidence="6">Oakley</strain>
    </source>
</reference>
<evidence type="ECO:0000256" key="2">
    <source>
        <dbReference type="ARBA" id="ARBA00022801"/>
    </source>
</evidence>
<evidence type="ECO:0008006" key="8">
    <source>
        <dbReference type="Google" id="ProtNLM"/>
    </source>
</evidence>
<dbReference type="Pfam" id="PF02836">
    <property type="entry name" value="Glyco_hydro_2_C"/>
    <property type="match status" value="1"/>
</dbReference>
<dbReference type="InterPro" id="IPR006104">
    <property type="entry name" value="Glyco_hydro_2_N"/>
</dbReference>
<protein>
    <recommendedName>
        <fullName evidence="8">Beta-galactosidase</fullName>
    </recommendedName>
</protein>
<dbReference type="RefSeq" id="WP_263608397.1">
    <property type="nucleotide sequence ID" value="NZ_JAOVQM010000003.1"/>
</dbReference>
<dbReference type="InterPro" id="IPR006103">
    <property type="entry name" value="Glyco_hydro_2_cat"/>
</dbReference>
<dbReference type="Proteomes" id="UP001177160">
    <property type="component" value="Unassembled WGS sequence"/>
</dbReference>
<evidence type="ECO:0000313" key="7">
    <source>
        <dbReference type="Proteomes" id="UP001177160"/>
    </source>
</evidence>
<dbReference type="Gene3D" id="2.60.40.10">
    <property type="entry name" value="Immunoglobulins"/>
    <property type="match status" value="1"/>
</dbReference>
<keyword evidence="3" id="KW-0326">Glycosidase</keyword>
<dbReference type="EMBL" id="JAOVQM010000003">
    <property type="protein sequence ID" value="MCV2232214.1"/>
    <property type="molecule type" value="Genomic_DNA"/>
</dbReference>
<dbReference type="Gene3D" id="2.60.120.260">
    <property type="entry name" value="Galactose-binding domain-like"/>
    <property type="match status" value="1"/>
</dbReference>
<organism evidence="6 7">
    <name type="scientific">Paracholeplasma manati</name>
    <dbReference type="NCBI Taxonomy" id="591373"/>
    <lineage>
        <taxon>Bacteria</taxon>
        <taxon>Bacillati</taxon>
        <taxon>Mycoplasmatota</taxon>
        <taxon>Mollicutes</taxon>
        <taxon>Acholeplasmatales</taxon>
        <taxon>Acholeplasmataceae</taxon>
        <taxon>Paracholeplasma</taxon>
    </lineage>
</organism>
<feature type="domain" description="Glycoside hydrolase family 2 catalytic" evidence="4">
    <location>
        <begin position="250"/>
        <end position="518"/>
    </location>
</feature>
<dbReference type="InterPro" id="IPR017853">
    <property type="entry name" value="GH"/>
</dbReference>
<evidence type="ECO:0000259" key="4">
    <source>
        <dbReference type="Pfam" id="PF02836"/>
    </source>
</evidence>
<dbReference type="PROSITE" id="PS00719">
    <property type="entry name" value="GLYCOSYL_HYDROL_F2_1"/>
    <property type="match status" value="1"/>
</dbReference>
<accession>A0ABT2Y646</accession>
<keyword evidence="7" id="KW-1185">Reference proteome</keyword>
<dbReference type="PANTHER" id="PTHR42732:SF1">
    <property type="entry name" value="BETA-MANNOSIDASE"/>
    <property type="match status" value="1"/>
</dbReference>
<dbReference type="InterPro" id="IPR051913">
    <property type="entry name" value="GH2_Domain-Containing"/>
</dbReference>
<evidence type="ECO:0000259" key="5">
    <source>
        <dbReference type="Pfam" id="PF02837"/>
    </source>
</evidence>
<dbReference type="PANTHER" id="PTHR42732">
    <property type="entry name" value="BETA-GALACTOSIDASE"/>
    <property type="match status" value="1"/>
</dbReference>
<comment type="similarity">
    <text evidence="1">Belongs to the glycosyl hydrolase 2 family.</text>
</comment>
<sequence length="767" mass="87401">MRTIIPINDGWRFGHKTDEIIKMNIDDSHLSLVDIPHSNATLGYNNYTESVYQFESVYRKKVLIEHAISKKHFIRFEGVLHRADVYLNDHFVGRHDGGYTAFEFEVTPYVQSGENTLVVVVDSRETLNIPPFGKTIDYLTYGGIYREVYWVETPINHIKHVHIALQKDTIKPTLHFQIQTEGGTRVRIQLAEHGNVVYEGVYNLKDDIVITPNITLWDIDHPVLYDIKVVLDDADCYVFKTGFKHSEFRTDGFYLNGKKIKIVGLNRHQIYPYVGYAMPRNGQIEDARLLKSLGNAVRTSHYPQSKHFLDACDALGLLVFTEAPGWQYVGDASWQQSYITQVKEMILEQQHHPSIILWGVRVNESGDFDNLYASTNALAKSLDGRQTGGVRCFSFSNPLEDVYTYNDFFHNGTNDYMKAIKDVTIDQKPYLITEFNGHMFPTKTFDTPTRKVEHALRYAHILDAHMGNPRVTGGFGWQFIDYNTHEQFGSGDHICYHGVYDAFRLPKPAAHIYLSQQEKPHLAVLNSTDIGDYDAGYIDHLVVATNASYIEVYQNNRLLGSFYPDTKHYPHLKHPPIIIDDFYGDAYASLGLTEDKIKTLKAIGADIAKRGGLDKLTSLDTYDASDIQLAWQMYGKYVANWGSESFTYTIIGHYEGQTIQKVLGPYRNYQLQIHVHEPVIEVFDTYDVCKIDIEAVDDRGNLKAYAFDVISITTNDVIEVIGESNVALIGGQRAVWIRSKAIGVGNLMIQHRNRQIPLEIIVKKGSN</sequence>
<dbReference type="SUPFAM" id="SSF51445">
    <property type="entry name" value="(Trans)glycosidases"/>
    <property type="match status" value="1"/>
</dbReference>
<evidence type="ECO:0000256" key="1">
    <source>
        <dbReference type="ARBA" id="ARBA00007401"/>
    </source>
</evidence>
<evidence type="ECO:0000256" key="3">
    <source>
        <dbReference type="ARBA" id="ARBA00023295"/>
    </source>
</evidence>
<evidence type="ECO:0000313" key="6">
    <source>
        <dbReference type="EMBL" id="MCV2232214.1"/>
    </source>
</evidence>
<proteinExistence type="inferred from homology"/>
<dbReference type="Gene3D" id="3.20.20.80">
    <property type="entry name" value="Glycosidases"/>
    <property type="match status" value="1"/>
</dbReference>
<feature type="domain" description="Glycosyl hydrolases family 2 sugar binding" evidence="5">
    <location>
        <begin position="54"/>
        <end position="154"/>
    </location>
</feature>
<name>A0ABT2Y646_9MOLU</name>
<dbReference type="SUPFAM" id="SSF49785">
    <property type="entry name" value="Galactose-binding domain-like"/>
    <property type="match status" value="1"/>
</dbReference>
<keyword evidence="2" id="KW-0378">Hydrolase</keyword>
<dbReference type="SUPFAM" id="SSF49303">
    <property type="entry name" value="beta-Galactosidase/glucuronidase domain"/>
    <property type="match status" value="1"/>
</dbReference>
<dbReference type="Pfam" id="PF02837">
    <property type="entry name" value="Glyco_hydro_2_N"/>
    <property type="match status" value="1"/>
</dbReference>
<dbReference type="PRINTS" id="PR00132">
    <property type="entry name" value="GLHYDRLASE2"/>
</dbReference>
<comment type="caution">
    <text evidence="6">The sequence shown here is derived from an EMBL/GenBank/DDBJ whole genome shotgun (WGS) entry which is preliminary data.</text>
</comment>
<dbReference type="InterPro" id="IPR013783">
    <property type="entry name" value="Ig-like_fold"/>
</dbReference>